<feature type="transmembrane region" description="Helical" evidence="1">
    <location>
        <begin position="172"/>
        <end position="198"/>
    </location>
</feature>
<keyword evidence="5" id="KW-1185">Reference proteome</keyword>
<evidence type="ECO:0000256" key="2">
    <source>
        <dbReference type="SAM" id="SignalP"/>
    </source>
</evidence>
<feature type="transmembrane region" description="Helical" evidence="1">
    <location>
        <begin position="143"/>
        <end position="165"/>
    </location>
</feature>
<evidence type="ECO:0000259" key="3">
    <source>
        <dbReference type="Pfam" id="PF26059"/>
    </source>
</evidence>
<accession>A0A849C551</accession>
<feature type="domain" description="DUF8020" evidence="3">
    <location>
        <begin position="43"/>
        <end position="117"/>
    </location>
</feature>
<dbReference type="InterPro" id="IPR058333">
    <property type="entry name" value="DUF8020"/>
</dbReference>
<keyword evidence="2" id="KW-0732">Signal</keyword>
<dbReference type="EMBL" id="JABELX010000005">
    <property type="protein sequence ID" value="NNH71455.1"/>
    <property type="molecule type" value="Genomic_DNA"/>
</dbReference>
<dbReference type="Proteomes" id="UP000586827">
    <property type="component" value="Unassembled WGS sequence"/>
</dbReference>
<dbReference type="Pfam" id="PF26059">
    <property type="entry name" value="DUF8020"/>
    <property type="match status" value="1"/>
</dbReference>
<proteinExistence type="predicted"/>
<feature type="signal peptide" evidence="2">
    <location>
        <begin position="1"/>
        <end position="25"/>
    </location>
</feature>
<feature type="chain" id="PRO_5032324039" description="DUF8020 domain-containing protein" evidence="2">
    <location>
        <begin position="26"/>
        <end position="202"/>
    </location>
</feature>
<comment type="caution">
    <text evidence="4">The sequence shown here is derived from an EMBL/GenBank/DDBJ whole genome shotgun (WGS) entry which is preliminary data.</text>
</comment>
<evidence type="ECO:0000256" key="1">
    <source>
        <dbReference type="SAM" id="Phobius"/>
    </source>
</evidence>
<organism evidence="4 5">
    <name type="scientific">Nocardia uniformis</name>
    <dbReference type="NCBI Taxonomy" id="53432"/>
    <lineage>
        <taxon>Bacteria</taxon>
        <taxon>Bacillati</taxon>
        <taxon>Actinomycetota</taxon>
        <taxon>Actinomycetes</taxon>
        <taxon>Mycobacteriales</taxon>
        <taxon>Nocardiaceae</taxon>
        <taxon>Nocardia</taxon>
    </lineage>
</organism>
<evidence type="ECO:0000313" key="4">
    <source>
        <dbReference type="EMBL" id="NNH71455.1"/>
    </source>
</evidence>
<sequence>MKFGTFAGTTLLTIAAMGIATGSVAAKPALDSRENAWSGVEQGIGYRAVLDHFDQVISTSVDGGKFEVTADGGKVLLKSDDGDTVAAVPLVFEISEKRLELAEQISDNGEKLTLTPRVDAKEIGELRQIGSMDRLVAELDKNMVGVVIGGILGGILGAAAGLMMLSIITGPIGLLVGAIAGGYLMGGQAFLDAVMAVLTGQP</sequence>
<dbReference type="AlphaFoldDB" id="A0A849C551"/>
<gene>
    <name evidence="4" type="ORF">HLB23_16560</name>
</gene>
<reference evidence="4 5" key="1">
    <citation type="submission" date="2020-05" db="EMBL/GenBank/DDBJ databases">
        <title>MicrobeNet Type strains.</title>
        <authorList>
            <person name="Nicholson A.C."/>
        </authorList>
    </citation>
    <scope>NUCLEOTIDE SEQUENCE [LARGE SCALE GENOMIC DNA]</scope>
    <source>
        <strain evidence="4 5">JCM 3224</strain>
    </source>
</reference>
<keyword evidence="1" id="KW-0812">Transmembrane</keyword>
<protein>
    <recommendedName>
        <fullName evidence="3">DUF8020 domain-containing protein</fullName>
    </recommendedName>
</protein>
<keyword evidence="1" id="KW-0472">Membrane</keyword>
<evidence type="ECO:0000313" key="5">
    <source>
        <dbReference type="Proteomes" id="UP000586827"/>
    </source>
</evidence>
<keyword evidence="1" id="KW-1133">Transmembrane helix</keyword>
<dbReference type="RefSeq" id="WP_067521297.1">
    <property type="nucleotide sequence ID" value="NZ_JABELX010000005.1"/>
</dbReference>
<name>A0A849C551_9NOCA</name>